<name>A0A7K1SZ59_9SPHI</name>
<organism evidence="2 3">
    <name type="scientific">Mucilaginibacter arboris</name>
    <dbReference type="NCBI Taxonomy" id="2682090"/>
    <lineage>
        <taxon>Bacteria</taxon>
        <taxon>Pseudomonadati</taxon>
        <taxon>Bacteroidota</taxon>
        <taxon>Sphingobacteriia</taxon>
        <taxon>Sphingobacteriales</taxon>
        <taxon>Sphingobacteriaceae</taxon>
        <taxon>Mucilaginibacter</taxon>
    </lineage>
</organism>
<keyword evidence="3" id="KW-1185">Reference proteome</keyword>
<evidence type="ECO:0000256" key="1">
    <source>
        <dbReference type="SAM" id="Phobius"/>
    </source>
</evidence>
<keyword evidence="1" id="KW-0472">Membrane</keyword>
<proteinExistence type="predicted"/>
<dbReference type="AlphaFoldDB" id="A0A7K1SZ59"/>
<reference evidence="2 3" key="1">
    <citation type="submission" date="2019-12" db="EMBL/GenBank/DDBJ databases">
        <title>Mucilaginibacter sp. HMF7410 genome sequencing and assembly.</title>
        <authorList>
            <person name="Kang H."/>
            <person name="Cha I."/>
            <person name="Kim H."/>
            <person name="Joh K."/>
        </authorList>
    </citation>
    <scope>NUCLEOTIDE SEQUENCE [LARGE SCALE GENOMIC DNA]</scope>
    <source>
        <strain evidence="2 3">HMF7410</strain>
    </source>
</reference>
<comment type="caution">
    <text evidence="2">The sequence shown here is derived from an EMBL/GenBank/DDBJ whole genome shotgun (WGS) entry which is preliminary data.</text>
</comment>
<sequence>MKNLFSILKTVVICFLIYKSLFYAFLFLVSGMWIITVLLLILFAYLCTSLFTEGIRINNYLKSFKQQQSFKHIDWKEKFSKPNLISKISKRFSSETA</sequence>
<evidence type="ECO:0000313" key="3">
    <source>
        <dbReference type="Proteomes" id="UP000462014"/>
    </source>
</evidence>
<keyword evidence="1" id="KW-1133">Transmembrane helix</keyword>
<dbReference type="EMBL" id="WPIK01000012">
    <property type="protein sequence ID" value="MVN22601.1"/>
    <property type="molecule type" value="Genomic_DNA"/>
</dbReference>
<keyword evidence="1" id="KW-0812">Transmembrane</keyword>
<protein>
    <submittedName>
        <fullName evidence="2">Uncharacterized protein</fullName>
    </submittedName>
</protein>
<accession>A0A7K1SZ59</accession>
<evidence type="ECO:0000313" key="2">
    <source>
        <dbReference type="EMBL" id="MVN22601.1"/>
    </source>
</evidence>
<dbReference type="RefSeq" id="WP_157568016.1">
    <property type="nucleotide sequence ID" value="NZ_WPIK01000012.1"/>
</dbReference>
<feature type="transmembrane region" description="Helical" evidence="1">
    <location>
        <begin position="32"/>
        <end position="52"/>
    </location>
</feature>
<dbReference type="Proteomes" id="UP000462014">
    <property type="component" value="Unassembled WGS sequence"/>
</dbReference>
<feature type="transmembrane region" description="Helical" evidence="1">
    <location>
        <begin position="7"/>
        <end position="26"/>
    </location>
</feature>
<gene>
    <name evidence="2" type="ORF">GO621_13785</name>
</gene>